<name>A0ABW0BD98_9ACTN</name>
<keyword evidence="4" id="KW-0378">Hydrolase</keyword>
<dbReference type="Gene3D" id="3.60.10.10">
    <property type="entry name" value="Endonuclease/exonuclease/phosphatase"/>
    <property type="match status" value="1"/>
</dbReference>
<sequence length="511" mass="54030">MRPSSPAPAAAVVTGLGLLAALLAGCTGSDEPEEPAAAPSTSPAAGGAPEPDPVDLSLLVFNVEYGGTRATDAVMEDLDADVVGVLESYNRLPKIAEAAGYPYYDVGLQILSKYPILEPSGADGLYAYLEVRPGEAVAMINTHLDYVKDGPRQLVEGVPVEEVLASEDEVRTSSIEKLIPSAEELMADGWPVLLTGDLNEPSHLDWTAETADQHRGFGPVAWPVSRALVDAGMTDVYREAHPDPVTDPGNTWGDVGDTGRMARRIDFAYAGGPVEVGSSQVVGEEGVDGVDLGYPRWTSDHRAVYSELTVTPAPIPTTVALSRRLVTVGEEVTAYWWFPDGTSAGSIGLSGPGSASYDVSGEVGTLDLGTAELPPGRYDVTLAGADGEVVATNQLDVRSATADVEVTTDRATYGVGDDITVSWTQGPANRWDWIGVYRADAANPFQDDYLVWAYTGGHDAGALPPTTDGELVIGQDHLGSPWPLPPGDYVVHYLLTDRYRSAGSAEFSVRR</sequence>
<accession>A0ABW0BD98</accession>
<keyword evidence="2" id="KW-0732">Signal</keyword>
<feature type="region of interest" description="Disordered" evidence="1">
    <location>
        <begin position="28"/>
        <end position="49"/>
    </location>
</feature>
<protein>
    <submittedName>
        <fullName evidence="4">Endonuclease/exonuclease/phosphatase family protein</fullName>
    </submittedName>
</protein>
<keyword evidence="4" id="KW-0255">Endonuclease</keyword>
<dbReference type="PANTHER" id="PTHR41349:SF1">
    <property type="entry name" value="PROTEIN CBG08683"/>
    <property type="match status" value="1"/>
</dbReference>
<proteinExistence type="predicted"/>
<dbReference type="InterPro" id="IPR036691">
    <property type="entry name" value="Endo/exonu/phosph_ase_sf"/>
</dbReference>
<dbReference type="Pfam" id="PF03372">
    <property type="entry name" value="Exo_endo_phos"/>
    <property type="match status" value="1"/>
</dbReference>
<dbReference type="PANTHER" id="PTHR41349">
    <property type="match status" value="1"/>
</dbReference>
<keyword evidence="4" id="KW-0540">Nuclease</keyword>
<evidence type="ECO:0000256" key="2">
    <source>
        <dbReference type="SAM" id="SignalP"/>
    </source>
</evidence>
<comment type="caution">
    <text evidence="4">The sequence shown here is derived from an EMBL/GenBank/DDBJ whole genome shotgun (WGS) entry which is preliminary data.</text>
</comment>
<dbReference type="GO" id="GO:0004519">
    <property type="term" value="F:endonuclease activity"/>
    <property type="evidence" value="ECO:0007669"/>
    <property type="project" value="UniProtKB-KW"/>
</dbReference>
<dbReference type="Proteomes" id="UP001596087">
    <property type="component" value="Unassembled WGS sequence"/>
</dbReference>
<gene>
    <name evidence="4" type="ORF">ACFPGP_01245</name>
</gene>
<dbReference type="EMBL" id="JBHSKD010000002">
    <property type="protein sequence ID" value="MFC5175275.1"/>
    <property type="molecule type" value="Genomic_DNA"/>
</dbReference>
<evidence type="ECO:0000313" key="5">
    <source>
        <dbReference type="Proteomes" id="UP001596087"/>
    </source>
</evidence>
<evidence type="ECO:0000313" key="4">
    <source>
        <dbReference type="EMBL" id="MFC5175275.1"/>
    </source>
</evidence>
<dbReference type="RefSeq" id="WP_378585777.1">
    <property type="nucleotide sequence ID" value="NZ_JBHSKD010000002.1"/>
</dbReference>
<keyword evidence="5" id="KW-1185">Reference proteome</keyword>
<reference evidence="5" key="1">
    <citation type="journal article" date="2019" name="Int. J. Syst. Evol. Microbiol.">
        <title>The Global Catalogue of Microorganisms (GCM) 10K type strain sequencing project: providing services to taxonomists for standard genome sequencing and annotation.</title>
        <authorList>
            <consortium name="The Broad Institute Genomics Platform"/>
            <consortium name="The Broad Institute Genome Sequencing Center for Infectious Disease"/>
            <person name="Wu L."/>
            <person name="Ma J."/>
        </authorList>
    </citation>
    <scope>NUCLEOTIDE SEQUENCE [LARGE SCALE GENOMIC DNA]</scope>
    <source>
        <strain evidence="5">DFY41</strain>
    </source>
</reference>
<dbReference type="SUPFAM" id="SSF56219">
    <property type="entry name" value="DNase I-like"/>
    <property type="match status" value="1"/>
</dbReference>
<dbReference type="InterPro" id="IPR005135">
    <property type="entry name" value="Endo/exonuclease/phosphatase"/>
</dbReference>
<feature type="domain" description="Endonuclease/exonuclease/phosphatase" evidence="3">
    <location>
        <begin position="61"/>
        <end position="301"/>
    </location>
</feature>
<feature type="signal peptide" evidence="2">
    <location>
        <begin position="1"/>
        <end position="24"/>
    </location>
</feature>
<dbReference type="PROSITE" id="PS51257">
    <property type="entry name" value="PROKAR_LIPOPROTEIN"/>
    <property type="match status" value="1"/>
</dbReference>
<evidence type="ECO:0000256" key="1">
    <source>
        <dbReference type="SAM" id="MobiDB-lite"/>
    </source>
</evidence>
<feature type="chain" id="PRO_5046280924" evidence="2">
    <location>
        <begin position="25"/>
        <end position="511"/>
    </location>
</feature>
<organism evidence="4 5">
    <name type="scientific">Nocardioides taihuensis</name>
    <dbReference type="NCBI Taxonomy" id="1835606"/>
    <lineage>
        <taxon>Bacteria</taxon>
        <taxon>Bacillati</taxon>
        <taxon>Actinomycetota</taxon>
        <taxon>Actinomycetes</taxon>
        <taxon>Propionibacteriales</taxon>
        <taxon>Nocardioidaceae</taxon>
        <taxon>Nocardioides</taxon>
    </lineage>
</organism>
<feature type="compositionally biased region" description="Low complexity" evidence="1">
    <location>
        <begin position="35"/>
        <end position="49"/>
    </location>
</feature>
<evidence type="ECO:0000259" key="3">
    <source>
        <dbReference type="Pfam" id="PF03372"/>
    </source>
</evidence>